<protein>
    <submittedName>
        <fullName evidence="1">Uncharacterized protein</fullName>
    </submittedName>
</protein>
<accession>A0ABQ9ZJK6</accession>
<name>A0ABQ9ZJK6_9CRUS</name>
<evidence type="ECO:0000313" key="2">
    <source>
        <dbReference type="Proteomes" id="UP001234178"/>
    </source>
</evidence>
<dbReference type="Proteomes" id="UP001234178">
    <property type="component" value="Unassembled WGS sequence"/>
</dbReference>
<proteinExistence type="predicted"/>
<gene>
    <name evidence="1" type="ORF">OUZ56_025351</name>
</gene>
<reference evidence="1 2" key="1">
    <citation type="journal article" date="2023" name="Nucleic Acids Res.">
        <title>The hologenome of Daphnia magna reveals possible DNA methylation and microbiome-mediated evolution of the host genome.</title>
        <authorList>
            <person name="Chaturvedi A."/>
            <person name="Li X."/>
            <person name="Dhandapani V."/>
            <person name="Marshall H."/>
            <person name="Kissane S."/>
            <person name="Cuenca-Cambronero M."/>
            <person name="Asole G."/>
            <person name="Calvet F."/>
            <person name="Ruiz-Romero M."/>
            <person name="Marangio P."/>
            <person name="Guigo R."/>
            <person name="Rago D."/>
            <person name="Mirbahai L."/>
            <person name="Eastwood N."/>
            <person name="Colbourne J.K."/>
            <person name="Zhou J."/>
            <person name="Mallon E."/>
            <person name="Orsini L."/>
        </authorList>
    </citation>
    <scope>NUCLEOTIDE SEQUENCE [LARGE SCALE GENOMIC DNA]</scope>
    <source>
        <strain evidence="1">LRV0_1</strain>
    </source>
</reference>
<comment type="caution">
    <text evidence="1">The sequence shown here is derived from an EMBL/GenBank/DDBJ whole genome shotgun (WGS) entry which is preliminary data.</text>
</comment>
<keyword evidence="2" id="KW-1185">Reference proteome</keyword>
<sequence>MARSPPIRIEESLGSPAISMISAWILFRSAICMFLKLGLSSVSFTITGGSLDSLPHGFLRGGLRDCSRFSGPIDKLVLGAILASVGDGVEAGIWARMINQLFHEDNCHIVAFIAQENQVKWSPDLILPENVPVPILKTTKEGKKNLGPILEFIETPEVEAAKKLWINIYNEKQAIREKPPEWIQAKYDRLETIRSKREEIKKKQLEAANSTVTNLSPVFFSVQESETLPSNIISPDNK</sequence>
<organism evidence="1 2">
    <name type="scientific">Daphnia magna</name>
    <dbReference type="NCBI Taxonomy" id="35525"/>
    <lineage>
        <taxon>Eukaryota</taxon>
        <taxon>Metazoa</taxon>
        <taxon>Ecdysozoa</taxon>
        <taxon>Arthropoda</taxon>
        <taxon>Crustacea</taxon>
        <taxon>Branchiopoda</taxon>
        <taxon>Diplostraca</taxon>
        <taxon>Cladocera</taxon>
        <taxon>Anomopoda</taxon>
        <taxon>Daphniidae</taxon>
        <taxon>Daphnia</taxon>
    </lineage>
</organism>
<evidence type="ECO:0000313" key="1">
    <source>
        <dbReference type="EMBL" id="KAK4013111.1"/>
    </source>
</evidence>
<dbReference type="EMBL" id="JAOYFB010000004">
    <property type="protein sequence ID" value="KAK4013111.1"/>
    <property type="molecule type" value="Genomic_DNA"/>
</dbReference>